<reference evidence="7" key="1">
    <citation type="journal article" date="2019" name="Int. J. Syst. Evol. Microbiol.">
        <title>The Global Catalogue of Microorganisms (GCM) 10K type strain sequencing project: providing services to taxonomists for standard genome sequencing and annotation.</title>
        <authorList>
            <consortium name="The Broad Institute Genomics Platform"/>
            <consortium name="The Broad Institute Genome Sequencing Center for Infectious Disease"/>
            <person name="Wu L."/>
            <person name="Ma J."/>
        </authorList>
    </citation>
    <scope>NUCLEOTIDE SEQUENCE [LARGE SCALE GENOMIC DNA]</scope>
    <source>
        <strain evidence="7">KACC 11588</strain>
    </source>
</reference>
<evidence type="ECO:0000313" key="6">
    <source>
        <dbReference type="EMBL" id="MFC5566974.1"/>
    </source>
</evidence>
<comment type="caution">
    <text evidence="6">The sequence shown here is derived from an EMBL/GenBank/DDBJ whole genome shotgun (WGS) entry which is preliminary data.</text>
</comment>
<feature type="coiled-coil region" evidence="2">
    <location>
        <begin position="108"/>
        <end position="170"/>
    </location>
</feature>
<evidence type="ECO:0000256" key="1">
    <source>
        <dbReference type="PROSITE-ProRule" id="PRU00473"/>
    </source>
</evidence>
<protein>
    <submittedName>
        <fullName evidence="6">Peptidoglycan -binding protein</fullName>
    </submittedName>
</protein>
<organism evidence="6 7">
    <name type="scientific">Rubellimicrobium aerolatum</name>
    <dbReference type="NCBI Taxonomy" id="490979"/>
    <lineage>
        <taxon>Bacteria</taxon>
        <taxon>Pseudomonadati</taxon>
        <taxon>Pseudomonadota</taxon>
        <taxon>Alphaproteobacteria</taxon>
        <taxon>Rhodobacterales</taxon>
        <taxon>Roseobacteraceae</taxon>
        <taxon>Rubellimicrobium</taxon>
    </lineage>
</organism>
<feature type="transmembrane region" description="Helical" evidence="4">
    <location>
        <begin position="21"/>
        <end position="41"/>
    </location>
</feature>
<dbReference type="NCBIfam" id="NF006542">
    <property type="entry name" value="PRK09039.1-1"/>
    <property type="match status" value="1"/>
</dbReference>
<dbReference type="Gene3D" id="3.30.1330.60">
    <property type="entry name" value="OmpA-like domain"/>
    <property type="match status" value="1"/>
</dbReference>
<dbReference type="PROSITE" id="PS51123">
    <property type="entry name" value="OMPA_2"/>
    <property type="match status" value="1"/>
</dbReference>
<dbReference type="InterPro" id="IPR036737">
    <property type="entry name" value="OmpA-like_sf"/>
</dbReference>
<accession>A0ABW0SEB3</accession>
<sequence>MLRARRRSQPNTWPGFVDAMTGLLLVLMFVLTIFTVVQFTLRDQITGQQTRLDDLAAQVASLTDALGLSQSREASLSRDLSAVTQQGREQADLINRLTRERDSRAADLAQAQTRITDVEARVAALLLERDEAQGRAATLDQALASARTEIDAATEAARLAAARREALEQLVRSLNTAAATGAETLADTRDQLSESERQRLAEAAAAQALRDRLADSEAELTAMTLSLEEERQKAEETLTLLAAAQSARDDLDLQLAAALLARQQAEERATAAEAQGATLDARLAEALAAQEAARQALDAARTADADRDDLSRRLAEAVLSQERAEATAQEAQATEADLRARLAAALDRATAAESQGQDALTESERQAALLATAQAQLREQEALSTEGQRQVAALNEQVAELRSQVATLQTLLDVAAEADREAQVRIESLGADLNTALARVAAEERRRAALEAEEAARARAEAARLAAEARDLESYRSEFFGNMRRLLEGREGIQVVGDRFVFSSEVLFEPGRAQLSPEGQAQIASVADLLREIAAEIPPGIDWVIQVDGHTDDTPLAGTGTFRDNWELSQGRALSVVRQMSEAEGIPPDRLSANGFGEYQPLDTSGTPESRARNRRIEIKLTER</sequence>
<evidence type="ECO:0000256" key="3">
    <source>
        <dbReference type="SAM" id="MobiDB-lite"/>
    </source>
</evidence>
<feature type="coiled-coil region" evidence="2">
    <location>
        <begin position="377"/>
        <end position="475"/>
    </location>
</feature>
<evidence type="ECO:0000313" key="7">
    <source>
        <dbReference type="Proteomes" id="UP001596056"/>
    </source>
</evidence>
<keyword evidence="1 4" id="KW-0472">Membrane</keyword>
<feature type="coiled-coil region" evidence="2">
    <location>
        <begin position="213"/>
        <end position="282"/>
    </location>
</feature>
<proteinExistence type="predicted"/>
<dbReference type="Pfam" id="PF00691">
    <property type="entry name" value="OmpA"/>
    <property type="match status" value="1"/>
</dbReference>
<dbReference type="PANTHER" id="PTHR30329">
    <property type="entry name" value="STATOR ELEMENT OF FLAGELLAR MOTOR COMPLEX"/>
    <property type="match status" value="1"/>
</dbReference>
<dbReference type="PANTHER" id="PTHR30329:SF21">
    <property type="entry name" value="LIPOPROTEIN YIAD-RELATED"/>
    <property type="match status" value="1"/>
</dbReference>
<feature type="domain" description="OmpA-like" evidence="5">
    <location>
        <begin position="496"/>
        <end position="624"/>
    </location>
</feature>
<evidence type="ECO:0000256" key="2">
    <source>
        <dbReference type="SAM" id="Coils"/>
    </source>
</evidence>
<dbReference type="EMBL" id="JBHSNA010000009">
    <property type="protein sequence ID" value="MFC5566974.1"/>
    <property type="molecule type" value="Genomic_DNA"/>
</dbReference>
<dbReference type="InterPro" id="IPR006665">
    <property type="entry name" value="OmpA-like"/>
</dbReference>
<dbReference type="SUPFAM" id="SSF103088">
    <property type="entry name" value="OmpA-like"/>
    <property type="match status" value="1"/>
</dbReference>
<dbReference type="RefSeq" id="WP_209839612.1">
    <property type="nucleotide sequence ID" value="NZ_JAGGJP010000005.1"/>
</dbReference>
<dbReference type="CDD" id="cd07185">
    <property type="entry name" value="OmpA_C-like"/>
    <property type="match status" value="1"/>
</dbReference>
<feature type="coiled-coil region" evidence="2">
    <location>
        <begin position="321"/>
        <end position="348"/>
    </location>
</feature>
<keyword evidence="2" id="KW-0175">Coiled coil</keyword>
<dbReference type="InterPro" id="IPR050330">
    <property type="entry name" value="Bact_OuterMem_StrucFunc"/>
</dbReference>
<evidence type="ECO:0000256" key="4">
    <source>
        <dbReference type="SAM" id="Phobius"/>
    </source>
</evidence>
<keyword evidence="4" id="KW-0812">Transmembrane</keyword>
<name>A0ABW0SEB3_9RHOB</name>
<feature type="compositionally biased region" description="Basic and acidic residues" evidence="3">
    <location>
        <begin position="610"/>
        <end position="624"/>
    </location>
</feature>
<feature type="region of interest" description="Disordered" evidence="3">
    <location>
        <begin position="584"/>
        <end position="624"/>
    </location>
</feature>
<keyword evidence="7" id="KW-1185">Reference proteome</keyword>
<dbReference type="Proteomes" id="UP001596056">
    <property type="component" value="Unassembled WGS sequence"/>
</dbReference>
<evidence type="ECO:0000259" key="5">
    <source>
        <dbReference type="PROSITE" id="PS51123"/>
    </source>
</evidence>
<keyword evidence="4" id="KW-1133">Transmembrane helix</keyword>
<gene>
    <name evidence="6" type="ORF">ACFPOC_11185</name>
</gene>